<reference evidence="2" key="1">
    <citation type="journal article" date="2019" name="Int. J. Syst. Evol. Microbiol.">
        <title>The Global Catalogue of Microorganisms (GCM) 10K type strain sequencing project: providing services to taxonomists for standard genome sequencing and annotation.</title>
        <authorList>
            <consortium name="The Broad Institute Genomics Platform"/>
            <consortium name="The Broad Institute Genome Sequencing Center for Infectious Disease"/>
            <person name="Wu L."/>
            <person name="Ma J."/>
        </authorList>
    </citation>
    <scope>NUCLEOTIDE SEQUENCE [LARGE SCALE GENOMIC DNA]</scope>
    <source>
        <strain evidence="2">CECT 7226</strain>
    </source>
</reference>
<proteinExistence type="predicted"/>
<evidence type="ECO:0000313" key="1">
    <source>
        <dbReference type="EMBL" id="MDN3702343.1"/>
    </source>
</evidence>
<accession>A0ABT8CP84</accession>
<keyword evidence="2" id="KW-1185">Reference proteome</keyword>
<dbReference type="EMBL" id="JAUFQY010000002">
    <property type="protein sequence ID" value="MDN3702343.1"/>
    <property type="molecule type" value="Genomic_DNA"/>
</dbReference>
<dbReference type="Proteomes" id="UP001223712">
    <property type="component" value="Unassembled WGS sequence"/>
</dbReference>
<sequence length="132" mass="15163">MGNSSLVRCIYKSKKTSNDISIPFPSLTSDGIYENTHAPWAWVVGFWPGLLWLLYEKEHYDPFKNIAISREDIMDGALDEYVNIHHDVGFMWQLTSVKQWELLGTEKGVVDQIILKNNDAIYDYPLVSDGHT</sequence>
<dbReference type="Gene3D" id="1.50.10.10">
    <property type="match status" value="1"/>
</dbReference>
<name>A0ABT8CP84_9VIBR</name>
<dbReference type="SUPFAM" id="SSF48208">
    <property type="entry name" value="Six-hairpin glycosidases"/>
    <property type="match status" value="1"/>
</dbReference>
<dbReference type="InterPro" id="IPR012341">
    <property type="entry name" value="6hp_glycosidase-like_sf"/>
</dbReference>
<evidence type="ECO:0000313" key="2">
    <source>
        <dbReference type="Proteomes" id="UP001223712"/>
    </source>
</evidence>
<dbReference type="InterPro" id="IPR008928">
    <property type="entry name" value="6-hairpin_glycosidase_sf"/>
</dbReference>
<gene>
    <name evidence="1" type="ORF">QWY96_18085</name>
</gene>
<organism evidence="1 2">
    <name type="scientific">Vibrio artabrorum</name>
    <dbReference type="NCBI Taxonomy" id="446374"/>
    <lineage>
        <taxon>Bacteria</taxon>
        <taxon>Pseudomonadati</taxon>
        <taxon>Pseudomonadota</taxon>
        <taxon>Gammaproteobacteria</taxon>
        <taxon>Vibrionales</taxon>
        <taxon>Vibrionaceae</taxon>
        <taxon>Vibrio</taxon>
    </lineage>
</organism>
<protein>
    <submittedName>
        <fullName evidence="1">Uncharacterized protein</fullName>
    </submittedName>
</protein>
<dbReference type="RefSeq" id="WP_290334975.1">
    <property type="nucleotide sequence ID" value="NZ_JAUFQY010000002.1"/>
</dbReference>
<comment type="caution">
    <text evidence="1">The sequence shown here is derived from an EMBL/GenBank/DDBJ whole genome shotgun (WGS) entry which is preliminary data.</text>
</comment>